<feature type="domain" description="DUF2510" evidence="3">
    <location>
        <begin position="6"/>
        <end position="36"/>
    </location>
</feature>
<keyword evidence="2" id="KW-0812">Transmembrane</keyword>
<sequence length="350" mass="36103">MTTTPAGWYDDGSGSLRWWDGVQWTAHVRAATATPTAPDSAPEAARAEEAAVTPAVPTPEEPVAPAVPTPEAFAAPYTLPSTQTPGAPSAGVAPSGVGNPAYGGFPGAAPSAPPSKPKSRISVLGLIGLVAVVLGVVLACIPIVAIAGWGLLALGFVLALVSVFLRGAKWPGITGMAVGVVGAIVAAAISLISLGAQTWASPDESEDRPRPVATDSPSPSPDAETTTEGDLVDWWEVKVGDCLPTDQPGADVAQVRVVSCDLPHADEVYFEFDLADGEYPGDDAVLDEATSRCEEAFADFIGIAYADSELDFYPVTPTQYTWNKVDDRVVQCSVYDNRGDVTGSLAGAAR</sequence>
<feature type="transmembrane region" description="Helical" evidence="2">
    <location>
        <begin position="145"/>
        <end position="165"/>
    </location>
</feature>
<dbReference type="Pfam" id="PF13845">
    <property type="entry name" value="Septum_form"/>
    <property type="match status" value="1"/>
</dbReference>
<feature type="transmembrane region" description="Helical" evidence="2">
    <location>
        <begin position="121"/>
        <end position="139"/>
    </location>
</feature>
<evidence type="ECO:0000256" key="2">
    <source>
        <dbReference type="SAM" id="Phobius"/>
    </source>
</evidence>
<evidence type="ECO:0000313" key="5">
    <source>
        <dbReference type="EMBL" id="XBX78717.1"/>
    </source>
</evidence>
<evidence type="ECO:0000256" key="1">
    <source>
        <dbReference type="SAM" id="MobiDB-lite"/>
    </source>
</evidence>
<dbReference type="EMBL" id="CP158357">
    <property type="protein sequence ID" value="XBX78717.1"/>
    <property type="molecule type" value="Genomic_DNA"/>
</dbReference>
<gene>
    <name evidence="5" type="ORF">ABS642_01100</name>
</gene>
<feature type="domain" description="Septum formation-related" evidence="4">
    <location>
        <begin position="240"/>
        <end position="335"/>
    </location>
</feature>
<keyword evidence="2" id="KW-1133">Transmembrane helix</keyword>
<feature type="compositionally biased region" description="Pro residues" evidence="1">
    <location>
        <begin position="56"/>
        <end position="67"/>
    </location>
</feature>
<feature type="region of interest" description="Disordered" evidence="1">
    <location>
        <begin position="200"/>
        <end position="227"/>
    </location>
</feature>
<dbReference type="AlphaFoldDB" id="A0AAU7VYA0"/>
<proteinExistence type="predicted"/>
<dbReference type="RefSeq" id="WP_350351944.1">
    <property type="nucleotide sequence ID" value="NZ_CP158357.1"/>
</dbReference>
<reference evidence="5" key="1">
    <citation type="submission" date="2024-06" db="EMBL/GenBank/DDBJ databases">
        <title>Draft genome sequence of Microbacterium sp. strain A8/3-1, isolated from Oxytropis tragacanthoides Fisch. ex DC. Root nodules in the Altai region of Russia.</title>
        <authorList>
            <person name="Sazanova A."/>
            <person name="Guro P."/>
            <person name="Kuznetsova I."/>
            <person name="Belimov A."/>
            <person name="Safronova V."/>
        </authorList>
    </citation>
    <scope>NUCLEOTIDE SEQUENCE</scope>
    <source>
        <strain evidence="5">A8/3-1</strain>
    </source>
</reference>
<feature type="compositionally biased region" description="Low complexity" evidence="1">
    <location>
        <begin position="31"/>
        <end position="55"/>
    </location>
</feature>
<dbReference type="InterPro" id="IPR026004">
    <property type="entry name" value="Septum_form"/>
</dbReference>
<feature type="region of interest" description="Disordered" evidence="1">
    <location>
        <begin position="31"/>
        <end position="67"/>
    </location>
</feature>
<protein>
    <submittedName>
        <fullName evidence="5">DUF2510 domain-containing protein</fullName>
    </submittedName>
</protein>
<evidence type="ECO:0000259" key="4">
    <source>
        <dbReference type="Pfam" id="PF13845"/>
    </source>
</evidence>
<organism evidence="5">
    <name type="scientific">Microbacterium sp. A8/3-1</name>
    <dbReference type="NCBI Taxonomy" id="3160749"/>
    <lineage>
        <taxon>Bacteria</taxon>
        <taxon>Bacillati</taxon>
        <taxon>Actinomycetota</taxon>
        <taxon>Actinomycetes</taxon>
        <taxon>Micrococcales</taxon>
        <taxon>Microbacteriaceae</taxon>
        <taxon>Microbacterium</taxon>
    </lineage>
</organism>
<accession>A0AAU7VYA0</accession>
<evidence type="ECO:0000259" key="3">
    <source>
        <dbReference type="Pfam" id="PF10708"/>
    </source>
</evidence>
<keyword evidence="2" id="KW-0472">Membrane</keyword>
<dbReference type="InterPro" id="IPR018929">
    <property type="entry name" value="DUF2510"/>
</dbReference>
<name>A0AAU7VYA0_9MICO</name>
<feature type="transmembrane region" description="Helical" evidence="2">
    <location>
        <begin position="177"/>
        <end position="200"/>
    </location>
</feature>
<dbReference type="Pfam" id="PF10708">
    <property type="entry name" value="DUF2510"/>
    <property type="match status" value="1"/>
</dbReference>